<reference evidence="15" key="1">
    <citation type="submission" date="2014-06" db="EMBL/GenBank/DDBJ databases">
        <authorList>
            <person name="Le Roux Frederique"/>
        </authorList>
    </citation>
    <scope>NUCLEOTIDE SEQUENCE [LARGE SCALE GENOMIC DNA]</scope>
    <source>
        <strain evidence="15">J5-5</strain>
    </source>
</reference>
<dbReference type="InterPro" id="IPR022998">
    <property type="entry name" value="ThiamineP_synth_TenI"/>
</dbReference>
<evidence type="ECO:0000256" key="1">
    <source>
        <dbReference type="ARBA" id="ARBA00003814"/>
    </source>
</evidence>
<sequence length="228" mass="24887">MHMMRIVGKMVATQFRLRLQRHDMNPYKLYLVTDDQQDLETLKFVVEQAIAGGVTMVQVREKHGDVRAFIERAQAVKSILSGSGVPLIINDRVDVALAVDADGLHLGQSDMPAALARKLIGPDKILGLSIETEQQLQEADSLPIDYIGLSAIFATPTKTNLKKHWGYEGIQMALETTKLPIVGIGGINESNIPQLTETGIHGLALVSAICHAEDPKQATQDLLSLMGE</sequence>
<gene>
    <name evidence="10" type="primary">thiE</name>
    <name evidence="14" type="ORF">VCR5J5_230043</name>
</gene>
<evidence type="ECO:0000256" key="11">
    <source>
        <dbReference type="RuleBase" id="RU003826"/>
    </source>
</evidence>
<comment type="function">
    <text evidence="1 10">Condenses 4-methyl-5-(beta-hydroxyethyl)thiazole monophosphate (THZ-P) and 2-methyl-4-amino-5-hydroxymethyl pyrimidine pyrophosphate (HMP-PP) to form thiamine monophosphate (TMP).</text>
</comment>
<dbReference type="Pfam" id="PF02581">
    <property type="entry name" value="TMP-TENI"/>
    <property type="match status" value="1"/>
</dbReference>
<evidence type="ECO:0000256" key="3">
    <source>
        <dbReference type="ARBA" id="ARBA00022679"/>
    </source>
</evidence>
<feature type="binding site" evidence="10">
    <location>
        <begin position="58"/>
        <end position="62"/>
    </location>
    <ligand>
        <name>4-amino-2-methyl-5-(diphosphooxymethyl)pyrimidine</name>
        <dbReference type="ChEBI" id="CHEBI:57841"/>
    </ligand>
</feature>
<dbReference type="FunFam" id="3.20.20.70:FF:000096">
    <property type="entry name" value="Thiamine-phosphate synthase"/>
    <property type="match status" value="1"/>
</dbReference>
<evidence type="ECO:0000256" key="5">
    <source>
        <dbReference type="ARBA" id="ARBA00022842"/>
    </source>
</evidence>
<evidence type="ECO:0000256" key="7">
    <source>
        <dbReference type="ARBA" id="ARBA00047334"/>
    </source>
</evidence>
<feature type="domain" description="Thiamine phosphate synthase/TenI" evidence="13">
    <location>
        <begin position="29"/>
        <end position="209"/>
    </location>
</feature>
<dbReference type="InterPro" id="IPR036206">
    <property type="entry name" value="ThiamineP_synth_sf"/>
</dbReference>
<dbReference type="GO" id="GO:0005737">
    <property type="term" value="C:cytoplasm"/>
    <property type="evidence" value="ECO:0007669"/>
    <property type="project" value="TreeGrafter"/>
</dbReference>
<dbReference type="PANTHER" id="PTHR20857:SF23">
    <property type="entry name" value="THIAMINE BIOSYNTHETIC BIFUNCTIONAL ENZYME"/>
    <property type="match status" value="1"/>
</dbReference>
<dbReference type="UniPathway" id="UPA00060">
    <property type="reaction ID" value="UER00141"/>
</dbReference>
<keyword evidence="5 10" id="KW-0460">Magnesium</keyword>
<evidence type="ECO:0000256" key="8">
    <source>
        <dbReference type="ARBA" id="ARBA00047851"/>
    </source>
</evidence>
<dbReference type="AlphaFoldDB" id="A0A822MT16"/>
<comment type="cofactor">
    <cofactor evidence="10">
        <name>Mg(2+)</name>
        <dbReference type="ChEBI" id="CHEBI:18420"/>
    </cofactor>
    <text evidence="10">Binds 1 Mg(2+) ion per subunit.</text>
</comment>
<organism evidence="14 15">
    <name type="scientific">Vibrio crassostreae</name>
    <dbReference type="NCBI Taxonomy" id="246167"/>
    <lineage>
        <taxon>Bacteria</taxon>
        <taxon>Pseudomonadati</taxon>
        <taxon>Pseudomonadota</taxon>
        <taxon>Gammaproteobacteria</taxon>
        <taxon>Vibrionales</taxon>
        <taxon>Vibrionaceae</taxon>
        <taxon>Vibrio</taxon>
    </lineage>
</organism>
<feature type="binding site" evidence="10">
    <location>
        <position position="129"/>
    </location>
    <ligand>
        <name>4-amino-2-methyl-5-(diphosphooxymethyl)pyrimidine</name>
        <dbReference type="ChEBI" id="CHEBI:57841"/>
    </ligand>
</feature>
<feature type="binding site" evidence="10">
    <location>
        <position position="158"/>
    </location>
    <ligand>
        <name>4-amino-2-methyl-5-(diphosphooxymethyl)pyrimidine</name>
        <dbReference type="ChEBI" id="CHEBI:57841"/>
    </ligand>
</feature>
<dbReference type="GO" id="GO:0000287">
    <property type="term" value="F:magnesium ion binding"/>
    <property type="evidence" value="ECO:0007669"/>
    <property type="project" value="UniProtKB-UniRule"/>
</dbReference>
<dbReference type="Gene3D" id="3.20.20.70">
    <property type="entry name" value="Aldolase class I"/>
    <property type="match status" value="1"/>
</dbReference>
<feature type="binding site" evidence="10">
    <location>
        <position position="186"/>
    </location>
    <ligand>
        <name>2-[(2R,5Z)-2-carboxy-4-methylthiazol-5(2H)-ylidene]ethyl phosphate</name>
        <dbReference type="ChEBI" id="CHEBI:62899"/>
    </ligand>
</feature>
<evidence type="ECO:0000256" key="12">
    <source>
        <dbReference type="RuleBase" id="RU004253"/>
    </source>
</evidence>
<comment type="catalytic activity">
    <reaction evidence="9 10 11">
        <text>2-[(2R,5Z)-2-carboxy-4-methylthiazol-5(2H)-ylidene]ethyl phosphate + 4-amino-2-methyl-5-(diphosphooxymethyl)pyrimidine + 2 H(+) = thiamine phosphate + CO2 + diphosphate</text>
        <dbReference type="Rhea" id="RHEA:47844"/>
        <dbReference type="ChEBI" id="CHEBI:15378"/>
        <dbReference type="ChEBI" id="CHEBI:16526"/>
        <dbReference type="ChEBI" id="CHEBI:33019"/>
        <dbReference type="ChEBI" id="CHEBI:37575"/>
        <dbReference type="ChEBI" id="CHEBI:57841"/>
        <dbReference type="ChEBI" id="CHEBI:62899"/>
        <dbReference type="EC" id="2.5.1.3"/>
    </reaction>
</comment>
<comment type="catalytic activity">
    <reaction evidence="8 10 11">
        <text>2-(2-carboxy-4-methylthiazol-5-yl)ethyl phosphate + 4-amino-2-methyl-5-(diphosphooxymethyl)pyrimidine + 2 H(+) = thiamine phosphate + CO2 + diphosphate</text>
        <dbReference type="Rhea" id="RHEA:47848"/>
        <dbReference type="ChEBI" id="CHEBI:15378"/>
        <dbReference type="ChEBI" id="CHEBI:16526"/>
        <dbReference type="ChEBI" id="CHEBI:33019"/>
        <dbReference type="ChEBI" id="CHEBI:37575"/>
        <dbReference type="ChEBI" id="CHEBI:57841"/>
        <dbReference type="ChEBI" id="CHEBI:62890"/>
        <dbReference type="EC" id="2.5.1.3"/>
    </reaction>
</comment>
<keyword evidence="3 10" id="KW-0808">Transferase</keyword>
<evidence type="ECO:0000256" key="4">
    <source>
        <dbReference type="ARBA" id="ARBA00022723"/>
    </source>
</evidence>
<dbReference type="PANTHER" id="PTHR20857">
    <property type="entry name" value="THIAMINE-PHOSPHATE PYROPHOSPHORYLASE"/>
    <property type="match status" value="1"/>
</dbReference>
<comment type="pathway">
    <text evidence="2 10 12">Cofactor biosynthesis; thiamine diphosphate biosynthesis; thiamine phosphate from 4-amino-2-methyl-5-diphosphomethylpyrimidine and 4-methyl-5-(2-phosphoethyl)-thiazole: step 1/1.</text>
</comment>
<proteinExistence type="inferred from homology"/>
<evidence type="ECO:0000256" key="2">
    <source>
        <dbReference type="ARBA" id="ARBA00005165"/>
    </source>
</evidence>
<feature type="binding site" evidence="10">
    <location>
        <position position="90"/>
    </location>
    <ligand>
        <name>4-amino-2-methyl-5-(diphosphooxymethyl)pyrimidine</name>
        <dbReference type="ChEBI" id="CHEBI:57841"/>
    </ligand>
</feature>
<dbReference type="GO" id="GO:0009229">
    <property type="term" value="P:thiamine diphosphate biosynthetic process"/>
    <property type="evidence" value="ECO:0007669"/>
    <property type="project" value="UniProtKB-UniRule"/>
</dbReference>
<name>A0A822MT16_9VIBR</name>
<dbReference type="GO" id="GO:0004789">
    <property type="term" value="F:thiamine-phosphate diphosphorylase activity"/>
    <property type="evidence" value="ECO:0007669"/>
    <property type="project" value="UniProtKB-UniRule"/>
</dbReference>
<dbReference type="Proteomes" id="UP000049495">
    <property type="component" value="Unassembled WGS sequence"/>
</dbReference>
<keyword evidence="6 10" id="KW-0784">Thiamine biosynthesis</keyword>
<dbReference type="GO" id="GO:0009228">
    <property type="term" value="P:thiamine biosynthetic process"/>
    <property type="evidence" value="ECO:0007669"/>
    <property type="project" value="UniProtKB-KW"/>
</dbReference>
<dbReference type="InterPro" id="IPR013785">
    <property type="entry name" value="Aldolase_TIM"/>
</dbReference>
<evidence type="ECO:0000313" key="14">
    <source>
        <dbReference type="EMBL" id="CDT27027.1"/>
    </source>
</evidence>
<evidence type="ECO:0000256" key="10">
    <source>
        <dbReference type="HAMAP-Rule" id="MF_00097"/>
    </source>
</evidence>
<feature type="binding site" evidence="10">
    <location>
        <begin position="206"/>
        <end position="207"/>
    </location>
    <ligand>
        <name>2-[(2R,5Z)-2-carboxy-4-methylthiazol-5(2H)-ylidene]ethyl phosphate</name>
        <dbReference type="ChEBI" id="CHEBI:62899"/>
    </ligand>
</feature>
<feature type="binding site" evidence="10">
    <location>
        <begin position="155"/>
        <end position="157"/>
    </location>
    <ligand>
        <name>2-[(2R,5Z)-2-carboxy-4-methylthiazol-5(2H)-ylidene]ethyl phosphate</name>
        <dbReference type="ChEBI" id="CHEBI:62899"/>
    </ligand>
</feature>
<feature type="binding site" evidence="10">
    <location>
        <position position="110"/>
    </location>
    <ligand>
        <name>Mg(2+)</name>
        <dbReference type="ChEBI" id="CHEBI:18420"/>
    </ligand>
</feature>
<dbReference type="NCBIfam" id="TIGR00693">
    <property type="entry name" value="thiE"/>
    <property type="match status" value="1"/>
</dbReference>
<comment type="catalytic activity">
    <reaction evidence="7 10 11">
        <text>4-methyl-5-(2-phosphooxyethyl)-thiazole + 4-amino-2-methyl-5-(diphosphooxymethyl)pyrimidine + H(+) = thiamine phosphate + diphosphate</text>
        <dbReference type="Rhea" id="RHEA:22328"/>
        <dbReference type="ChEBI" id="CHEBI:15378"/>
        <dbReference type="ChEBI" id="CHEBI:33019"/>
        <dbReference type="ChEBI" id="CHEBI:37575"/>
        <dbReference type="ChEBI" id="CHEBI:57841"/>
        <dbReference type="ChEBI" id="CHEBI:58296"/>
        <dbReference type="EC" id="2.5.1.3"/>
    </reaction>
</comment>
<evidence type="ECO:0000256" key="6">
    <source>
        <dbReference type="ARBA" id="ARBA00022977"/>
    </source>
</evidence>
<comment type="similarity">
    <text evidence="10 11">Belongs to the thiamine-phosphate synthase family.</text>
</comment>
<keyword evidence="4 10" id="KW-0479">Metal-binding</keyword>
<dbReference type="EMBL" id="CCJV01000082">
    <property type="protein sequence ID" value="CDT27027.1"/>
    <property type="molecule type" value="Genomic_DNA"/>
</dbReference>
<dbReference type="EC" id="2.5.1.3" evidence="10"/>
<evidence type="ECO:0000313" key="15">
    <source>
        <dbReference type="Proteomes" id="UP000049495"/>
    </source>
</evidence>
<protein>
    <recommendedName>
        <fullName evidence="10">Thiamine-phosphate synthase</fullName>
        <shortName evidence="10">TP synthase</shortName>
        <shortName evidence="10">TPS</shortName>
        <ecNumber evidence="10">2.5.1.3</ecNumber>
    </recommendedName>
    <alternativeName>
        <fullName evidence="10">Thiamine-phosphate pyrophosphorylase</fullName>
        <shortName evidence="10">TMP pyrophosphorylase</shortName>
        <shortName evidence="10">TMP-PPase</shortName>
    </alternativeName>
</protein>
<dbReference type="InterPro" id="IPR034291">
    <property type="entry name" value="TMP_synthase"/>
</dbReference>
<dbReference type="HAMAP" id="MF_00097">
    <property type="entry name" value="TMP_synthase"/>
    <property type="match status" value="1"/>
</dbReference>
<dbReference type="CDD" id="cd00564">
    <property type="entry name" value="TMP_TenI"/>
    <property type="match status" value="1"/>
</dbReference>
<evidence type="ECO:0000259" key="13">
    <source>
        <dbReference type="Pfam" id="PF02581"/>
    </source>
</evidence>
<comment type="caution">
    <text evidence="14">The sequence shown here is derived from an EMBL/GenBank/DDBJ whole genome shotgun (WGS) entry which is preliminary data.</text>
</comment>
<evidence type="ECO:0000256" key="9">
    <source>
        <dbReference type="ARBA" id="ARBA00047883"/>
    </source>
</evidence>
<feature type="binding site" evidence="10">
    <location>
        <position position="91"/>
    </location>
    <ligand>
        <name>Mg(2+)</name>
        <dbReference type="ChEBI" id="CHEBI:18420"/>
    </ligand>
</feature>
<dbReference type="SUPFAM" id="SSF51391">
    <property type="entry name" value="Thiamin phosphate synthase"/>
    <property type="match status" value="1"/>
</dbReference>
<accession>A0A822MT16</accession>